<sequence>MLPSSIRSSLRARLKGVVFNTSYETLASEWRDDLGRMLGWPCPLAQDIVKWQSKGRGFEQNSSQKSTFLRQADDVFSEGEDRSRHNGAVGRVELLMEVREGNDY</sequence>
<evidence type="ECO:0000313" key="1">
    <source>
        <dbReference type="EMBL" id="KAI4384735.1"/>
    </source>
</evidence>
<gene>
    <name evidence="1" type="ORF">MLD38_002847</name>
</gene>
<name>A0ACB9S052_9MYRT</name>
<protein>
    <submittedName>
        <fullName evidence="1">Uncharacterized protein</fullName>
    </submittedName>
</protein>
<evidence type="ECO:0000313" key="2">
    <source>
        <dbReference type="Proteomes" id="UP001057402"/>
    </source>
</evidence>
<organism evidence="1 2">
    <name type="scientific">Melastoma candidum</name>
    <dbReference type="NCBI Taxonomy" id="119954"/>
    <lineage>
        <taxon>Eukaryota</taxon>
        <taxon>Viridiplantae</taxon>
        <taxon>Streptophyta</taxon>
        <taxon>Embryophyta</taxon>
        <taxon>Tracheophyta</taxon>
        <taxon>Spermatophyta</taxon>
        <taxon>Magnoliopsida</taxon>
        <taxon>eudicotyledons</taxon>
        <taxon>Gunneridae</taxon>
        <taxon>Pentapetalae</taxon>
        <taxon>rosids</taxon>
        <taxon>malvids</taxon>
        <taxon>Myrtales</taxon>
        <taxon>Melastomataceae</taxon>
        <taxon>Melastomatoideae</taxon>
        <taxon>Melastomateae</taxon>
        <taxon>Melastoma</taxon>
    </lineage>
</organism>
<comment type="caution">
    <text evidence="1">The sequence shown here is derived from an EMBL/GenBank/DDBJ whole genome shotgun (WGS) entry which is preliminary data.</text>
</comment>
<reference evidence="2" key="1">
    <citation type="journal article" date="2023" name="Front. Plant Sci.">
        <title>Chromosomal-level genome assembly of Melastoma candidum provides insights into trichome evolution.</title>
        <authorList>
            <person name="Zhong Y."/>
            <person name="Wu W."/>
            <person name="Sun C."/>
            <person name="Zou P."/>
            <person name="Liu Y."/>
            <person name="Dai S."/>
            <person name="Zhou R."/>
        </authorList>
    </citation>
    <scope>NUCLEOTIDE SEQUENCE [LARGE SCALE GENOMIC DNA]</scope>
</reference>
<dbReference type="Proteomes" id="UP001057402">
    <property type="component" value="Chromosome 2"/>
</dbReference>
<keyword evidence="2" id="KW-1185">Reference proteome</keyword>
<dbReference type="EMBL" id="CM042881">
    <property type="protein sequence ID" value="KAI4384735.1"/>
    <property type="molecule type" value="Genomic_DNA"/>
</dbReference>
<accession>A0ACB9S052</accession>
<proteinExistence type="predicted"/>